<reference evidence="1 2" key="1">
    <citation type="journal article" date="2022" name="Hortic Res">
        <title>A haplotype resolved chromosomal level avocado genome allows analysis of novel avocado genes.</title>
        <authorList>
            <person name="Nath O."/>
            <person name="Fletcher S.J."/>
            <person name="Hayward A."/>
            <person name="Shaw L.M."/>
            <person name="Masouleh A.K."/>
            <person name="Furtado A."/>
            <person name="Henry R.J."/>
            <person name="Mitter N."/>
        </authorList>
    </citation>
    <scope>NUCLEOTIDE SEQUENCE [LARGE SCALE GENOMIC DNA]</scope>
    <source>
        <strain evidence="2">cv. Hass</strain>
    </source>
</reference>
<keyword evidence="2" id="KW-1185">Reference proteome</keyword>
<dbReference type="EMBL" id="CM056809">
    <property type="protein sequence ID" value="KAJ8647401.1"/>
    <property type="molecule type" value="Genomic_DNA"/>
</dbReference>
<accession>A0ACC2MP16</accession>
<comment type="caution">
    <text evidence="1">The sequence shown here is derived from an EMBL/GenBank/DDBJ whole genome shotgun (WGS) entry which is preliminary data.</text>
</comment>
<sequence length="218" mass="24457">MATDMDQAYRGWTHEQLSDWNDSQEASAQFVDHGSISFGRFAAESLSWEKWSVFSHNKYQEELEKFMAPGLVAEKKAYFEEYYKGMRALKDLHQDQQAAPGLDTGDDCSICRLTEEQNSLQETVGDPVRNDVKMNQQMKADSSISSQGLKYSLHKATGEVENVISSCNPIAHAVLANKNSTSISSIRSLAEDMSMELITSRSIKCTILEARRSSEVCH</sequence>
<gene>
    <name evidence="1" type="ORF">MRB53_000424</name>
</gene>
<proteinExistence type="predicted"/>
<evidence type="ECO:0000313" key="1">
    <source>
        <dbReference type="EMBL" id="KAJ8647401.1"/>
    </source>
</evidence>
<protein>
    <submittedName>
        <fullName evidence="1">Uncharacterized protein</fullName>
    </submittedName>
</protein>
<name>A0ACC2MP16_PERAE</name>
<dbReference type="Proteomes" id="UP001234297">
    <property type="component" value="Chromosome 1"/>
</dbReference>
<organism evidence="1 2">
    <name type="scientific">Persea americana</name>
    <name type="common">Avocado</name>
    <dbReference type="NCBI Taxonomy" id="3435"/>
    <lineage>
        <taxon>Eukaryota</taxon>
        <taxon>Viridiplantae</taxon>
        <taxon>Streptophyta</taxon>
        <taxon>Embryophyta</taxon>
        <taxon>Tracheophyta</taxon>
        <taxon>Spermatophyta</taxon>
        <taxon>Magnoliopsida</taxon>
        <taxon>Magnoliidae</taxon>
        <taxon>Laurales</taxon>
        <taxon>Lauraceae</taxon>
        <taxon>Persea</taxon>
    </lineage>
</organism>
<evidence type="ECO:0000313" key="2">
    <source>
        <dbReference type="Proteomes" id="UP001234297"/>
    </source>
</evidence>